<feature type="signal peptide" evidence="1">
    <location>
        <begin position="1"/>
        <end position="24"/>
    </location>
</feature>
<gene>
    <name evidence="3" type="ORF">ACHAWU_004559</name>
</gene>
<dbReference type="EMBL" id="JALLBG020000078">
    <property type="protein sequence ID" value="KAL3767061.1"/>
    <property type="molecule type" value="Genomic_DNA"/>
</dbReference>
<comment type="caution">
    <text evidence="3">The sequence shown here is derived from an EMBL/GenBank/DDBJ whole genome shotgun (WGS) entry which is preliminary data.</text>
</comment>
<keyword evidence="4" id="KW-1185">Reference proteome</keyword>
<dbReference type="Gene3D" id="3.30.9.10">
    <property type="entry name" value="D-Amino Acid Oxidase, subunit A, domain 2"/>
    <property type="match status" value="1"/>
</dbReference>
<feature type="chain" id="PRO_5044776275" description="FAD dependent oxidoreductase domain-containing protein" evidence="1">
    <location>
        <begin position="25"/>
        <end position="483"/>
    </location>
</feature>
<organism evidence="3 4">
    <name type="scientific">Discostella pseudostelligera</name>
    <dbReference type="NCBI Taxonomy" id="259834"/>
    <lineage>
        <taxon>Eukaryota</taxon>
        <taxon>Sar</taxon>
        <taxon>Stramenopiles</taxon>
        <taxon>Ochrophyta</taxon>
        <taxon>Bacillariophyta</taxon>
        <taxon>Coscinodiscophyceae</taxon>
        <taxon>Thalassiosirophycidae</taxon>
        <taxon>Stephanodiscales</taxon>
        <taxon>Stephanodiscaceae</taxon>
        <taxon>Discostella</taxon>
    </lineage>
</organism>
<name>A0ABD3MYP4_9STRA</name>
<accession>A0ABD3MYP4</accession>
<dbReference type="PANTHER" id="PTHR13847:SF261">
    <property type="entry name" value="FAD-DEPENDENT OXIDOREDUCTASE FAMILY PROTEIN"/>
    <property type="match status" value="1"/>
</dbReference>
<evidence type="ECO:0000313" key="3">
    <source>
        <dbReference type="EMBL" id="KAL3767061.1"/>
    </source>
</evidence>
<feature type="domain" description="FAD dependent oxidoreductase" evidence="2">
    <location>
        <begin position="77"/>
        <end position="457"/>
    </location>
</feature>
<evidence type="ECO:0000256" key="1">
    <source>
        <dbReference type="SAM" id="SignalP"/>
    </source>
</evidence>
<keyword evidence="1" id="KW-0732">Signal</keyword>
<dbReference type="InterPro" id="IPR036188">
    <property type="entry name" value="FAD/NAD-bd_sf"/>
</dbReference>
<dbReference type="PANTHER" id="PTHR13847">
    <property type="entry name" value="SARCOSINE DEHYDROGENASE-RELATED"/>
    <property type="match status" value="1"/>
</dbReference>
<evidence type="ECO:0000259" key="2">
    <source>
        <dbReference type="Pfam" id="PF01266"/>
    </source>
</evidence>
<reference evidence="3 4" key="1">
    <citation type="submission" date="2024-10" db="EMBL/GenBank/DDBJ databases">
        <title>Updated reference genomes for cyclostephanoid diatoms.</title>
        <authorList>
            <person name="Roberts W.R."/>
            <person name="Alverson A.J."/>
        </authorList>
    </citation>
    <scope>NUCLEOTIDE SEQUENCE [LARGE SCALE GENOMIC DNA]</scope>
    <source>
        <strain evidence="3 4">AJA232-27</strain>
    </source>
</reference>
<sequence length="483" mass="54080">MLSWTKLSRSTFFLCLFQIDSGNAFFPNMSIIRKQQHVLVPSFKYGSSYIRNEPIRATSARRLSYRSSIDSCPISNVAIVGGGLAGLSTAYHLLELSGDNKDKFPSGIHITIFDKALVGEGGASSVAGGLMHPFSPRGKLIHFGLPALDQSNHLIQMASKNQLQCILRPHLYRIALKPNSDVQLQNTADKYPNLARWMAKEKIHSKFAIDSLGGLELGGGCKVIHVPSYLKGLWEECEIRATAQCDTIEWKLVHQSDKHQKQKKAEDPSLIAWNDIESMNHYLDQFDTVILAAGAGIVHDKLVSEEGDLPAQLVRGQAIEMMLSSADDSGMQHEAFLCGKYISPLPINSVDGLSQRYIIGATHEFKDTPLSEEEVVDELKRQTYELAPHLWDNGTTSRLTTGVRLQSRRGTFGRMPMIGRFTCADNGGIKHHNSWIFTGLSSRGLIYHGLFGRWLANAVLHDNEEELRERFNDFDWWKTTQRK</sequence>
<dbReference type="Proteomes" id="UP001530293">
    <property type="component" value="Unassembled WGS sequence"/>
</dbReference>
<proteinExistence type="predicted"/>
<evidence type="ECO:0000313" key="4">
    <source>
        <dbReference type="Proteomes" id="UP001530293"/>
    </source>
</evidence>
<protein>
    <recommendedName>
        <fullName evidence="2">FAD dependent oxidoreductase domain-containing protein</fullName>
    </recommendedName>
</protein>
<dbReference type="SUPFAM" id="SSF51971">
    <property type="entry name" value="Nucleotide-binding domain"/>
    <property type="match status" value="1"/>
</dbReference>
<dbReference type="Gene3D" id="3.50.50.60">
    <property type="entry name" value="FAD/NAD(P)-binding domain"/>
    <property type="match status" value="1"/>
</dbReference>
<dbReference type="Pfam" id="PF01266">
    <property type="entry name" value="DAO"/>
    <property type="match status" value="1"/>
</dbReference>
<dbReference type="InterPro" id="IPR006076">
    <property type="entry name" value="FAD-dep_OxRdtase"/>
</dbReference>
<dbReference type="AlphaFoldDB" id="A0ABD3MYP4"/>